<name>A0ACB9B836_9ASTR</name>
<reference evidence="2" key="1">
    <citation type="journal article" date="2022" name="Mol. Ecol. Resour.">
        <title>The genomes of chicory, endive, great burdock and yacon provide insights into Asteraceae palaeo-polyploidization history and plant inulin production.</title>
        <authorList>
            <person name="Fan W."/>
            <person name="Wang S."/>
            <person name="Wang H."/>
            <person name="Wang A."/>
            <person name="Jiang F."/>
            <person name="Liu H."/>
            <person name="Zhao H."/>
            <person name="Xu D."/>
            <person name="Zhang Y."/>
        </authorList>
    </citation>
    <scope>NUCLEOTIDE SEQUENCE [LARGE SCALE GENOMIC DNA]</scope>
    <source>
        <strain evidence="2">cv. Yunnan</strain>
    </source>
</reference>
<sequence>MCGAVEVTGVYDRESNCKFDLALAGNSWRVRASKLLKGSQKPSFHQVQRLLKEGLTINIALEDYFWHRLETMKQFGLQWAMKAKKYLKFTFMLLKLLQWLFTKDLRDEIDVSELNPFQPVTQPS</sequence>
<reference evidence="1 2" key="2">
    <citation type="journal article" date="2022" name="Mol. Ecol. Resour.">
        <title>The genomes of chicory, endive, great burdock and yacon provide insights into Asteraceae paleo-polyploidization history and plant inulin production.</title>
        <authorList>
            <person name="Fan W."/>
            <person name="Wang S."/>
            <person name="Wang H."/>
            <person name="Wang A."/>
            <person name="Jiang F."/>
            <person name="Liu H."/>
            <person name="Zhao H."/>
            <person name="Xu D."/>
            <person name="Zhang Y."/>
        </authorList>
    </citation>
    <scope>NUCLEOTIDE SEQUENCE [LARGE SCALE GENOMIC DNA]</scope>
    <source>
        <strain evidence="2">cv. Yunnan</strain>
        <tissue evidence="1">Leaves</tissue>
    </source>
</reference>
<proteinExistence type="predicted"/>
<evidence type="ECO:0000313" key="2">
    <source>
        <dbReference type="Proteomes" id="UP001056120"/>
    </source>
</evidence>
<evidence type="ECO:0000313" key="1">
    <source>
        <dbReference type="EMBL" id="KAI3717976.1"/>
    </source>
</evidence>
<comment type="caution">
    <text evidence="1">The sequence shown here is derived from an EMBL/GenBank/DDBJ whole genome shotgun (WGS) entry which is preliminary data.</text>
</comment>
<accession>A0ACB9B836</accession>
<dbReference type="Proteomes" id="UP001056120">
    <property type="component" value="Linkage Group LG23"/>
</dbReference>
<dbReference type="EMBL" id="CM042040">
    <property type="protein sequence ID" value="KAI3717976.1"/>
    <property type="molecule type" value="Genomic_DNA"/>
</dbReference>
<organism evidence="1 2">
    <name type="scientific">Smallanthus sonchifolius</name>
    <dbReference type="NCBI Taxonomy" id="185202"/>
    <lineage>
        <taxon>Eukaryota</taxon>
        <taxon>Viridiplantae</taxon>
        <taxon>Streptophyta</taxon>
        <taxon>Embryophyta</taxon>
        <taxon>Tracheophyta</taxon>
        <taxon>Spermatophyta</taxon>
        <taxon>Magnoliopsida</taxon>
        <taxon>eudicotyledons</taxon>
        <taxon>Gunneridae</taxon>
        <taxon>Pentapetalae</taxon>
        <taxon>asterids</taxon>
        <taxon>campanulids</taxon>
        <taxon>Asterales</taxon>
        <taxon>Asteraceae</taxon>
        <taxon>Asteroideae</taxon>
        <taxon>Heliantheae alliance</taxon>
        <taxon>Millerieae</taxon>
        <taxon>Smallanthus</taxon>
    </lineage>
</organism>
<protein>
    <submittedName>
        <fullName evidence="1">Uncharacterized protein</fullName>
    </submittedName>
</protein>
<keyword evidence="2" id="KW-1185">Reference proteome</keyword>
<gene>
    <name evidence="1" type="ORF">L1987_69941</name>
</gene>